<feature type="region of interest" description="Disordered" evidence="1">
    <location>
        <begin position="84"/>
        <end position="105"/>
    </location>
</feature>
<name>A0A2B7XZM9_9EURO</name>
<protein>
    <submittedName>
        <fullName evidence="2">Uncharacterized protein</fullName>
    </submittedName>
</protein>
<evidence type="ECO:0000256" key="1">
    <source>
        <dbReference type="SAM" id="MobiDB-lite"/>
    </source>
</evidence>
<feature type="compositionally biased region" description="Low complexity" evidence="1">
    <location>
        <begin position="211"/>
        <end position="223"/>
    </location>
</feature>
<sequence>MGWLQDHLERRRIRRHGNRRVLDERFGDMAITAPMAGGWNQLPVNSIALGEQAPMGYERDSKGTGSKAWMKYCLCDREDEKDAIPSDTQLSLSPTEKERTTPNCSARNSVAPAFVYKPASEEFLKQMAEIGKPKSPPNVPGMNDGERHRRKHSSISSTRTYTDPASVAGIPRHPSYHSQPLTASSSSHTPVGSRSPSSTLVASGDRQPFQTSPTLSSLNTPSTAKHSSPGSVYLEPEKTPLEPVKERYTPPVQPPPGGKSKKNRKKTRVITEELVPSEEELFG</sequence>
<accession>A0A2B7XZM9</accession>
<dbReference type="OrthoDB" id="4148828at2759"/>
<feature type="compositionally biased region" description="Basic and acidic residues" evidence="1">
    <location>
        <begin position="235"/>
        <end position="248"/>
    </location>
</feature>
<feature type="region of interest" description="Disordered" evidence="1">
    <location>
        <begin position="128"/>
        <end position="283"/>
    </location>
</feature>
<proteinExistence type="predicted"/>
<gene>
    <name evidence="2" type="ORF">AJ79_02842</name>
</gene>
<comment type="caution">
    <text evidence="2">The sequence shown here is derived from an EMBL/GenBank/DDBJ whole genome shotgun (WGS) entry which is preliminary data.</text>
</comment>
<reference evidence="2 3" key="1">
    <citation type="submission" date="2017-10" db="EMBL/GenBank/DDBJ databases">
        <title>Comparative genomics in systemic dimorphic fungi from Ajellomycetaceae.</title>
        <authorList>
            <person name="Munoz J.F."/>
            <person name="Mcewen J.G."/>
            <person name="Clay O.K."/>
            <person name="Cuomo C.A."/>
        </authorList>
    </citation>
    <scope>NUCLEOTIDE SEQUENCE [LARGE SCALE GENOMIC DNA]</scope>
    <source>
        <strain evidence="2 3">UAMH5409</strain>
    </source>
</reference>
<organism evidence="2 3">
    <name type="scientific">Helicocarpus griseus UAMH5409</name>
    <dbReference type="NCBI Taxonomy" id="1447875"/>
    <lineage>
        <taxon>Eukaryota</taxon>
        <taxon>Fungi</taxon>
        <taxon>Dikarya</taxon>
        <taxon>Ascomycota</taxon>
        <taxon>Pezizomycotina</taxon>
        <taxon>Eurotiomycetes</taxon>
        <taxon>Eurotiomycetidae</taxon>
        <taxon>Onygenales</taxon>
        <taxon>Ajellomycetaceae</taxon>
        <taxon>Helicocarpus</taxon>
    </lineage>
</organism>
<evidence type="ECO:0000313" key="3">
    <source>
        <dbReference type="Proteomes" id="UP000223968"/>
    </source>
</evidence>
<feature type="compositionally biased region" description="Basic residues" evidence="1">
    <location>
        <begin position="259"/>
        <end position="268"/>
    </location>
</feature>
<dbReference type="AlphaFoldDB" id="A0A2B7XZM9"/>
<feature type="compositionally biased region" description="Polar residues" evidence="1">
    <location>
        <begin position="176"/>
        <end position="201"/>
    </location>
</feature>
<keyword evidence="3" id="KW-1185">Reference proteome</keyword>
<dbReference type="Proteomes" id="UP000223968">
    <property type="component" value="Unassembled WGS sequence"/>
</dbReference>
<feature type="compositionally biased region" description="Polar residues" evidence="1">
    <location>
        <begin position="154"/>
        <end position="163"/>
    </location>
</feature>
<evidence type="ECO:0000313" key="2">
    <source>
        <dbReference type="EMBL" id="PGH14676.1"/>
    </source>
</evidence>
<dbReference type="EMBL" id="PDNB01000032">
    <property type="protein sequence ID" value="PGH14676.1"/>
    <property type="molecule type" value="Genomic_DNA"/>
</dbReference>